<evidence type="ECO:0000256" key="3">
    <source>
        <dbReference type="ARBA" id="ARBA00004571"/>
    </source>
</evidence>
<comment type="similarity">
    <text evidence="4">Belongs to the phospholipase A1 family.</text>
</comment>
<evidence type="ECO:0000256" key="12">
    <source>
        <dbReference type="ARBA" id="ARBA00022801"/>
    </source>
</evidence>
<dbReference type="InterPro" id="IPR003187">
    <property type="entry name" value="PLipase_A1"/>
</dbReference>
<evidence type="ECO:0000256" key="20">
    <source>
        <dbReference type="PIRSR" id="PIRSR603187-2"/>
    </source>
</evidence>
<evidence type="ECO:0000256" key="15">
    <source>
        <dbReference type="ARBA" id="ARBA00023098"/>
    </source>
</evidence>
<dbReference type="GO" id="GO:0046872">
    <property type="term" value="F:metal ion binding"/>
    <property type="evidence" value="ECO:0007669"/>
    <property type="project" value="UniProtKB-KW"/>
</dbReference>
<evidence type="ECO:0000256" key="2">
    <source>
        <dbReference type="ARBA" id="ARBA00001604"/>
    </source>
</evidence>
<comment type="caution">
    <text evidence="22">The sequence shown here is derived from an EMBL/GenBank/DDBJ whole genome shotgun (WGS) entry which is preliminary data.</text>
</comment>
<keyword evidence="9" id="KW-0812">Transmembrane</keyword>
<dbReference type="AlphaFoldDB" id="A0A4U8TBY8"/>
<dbReference type="SUPFAM" id="SSF56931">
    <property type="entry name" value="Outer membrane phospholipase A (OMPLA)"/>
    <property type="match status" value="1"/>
</dbReference>
<dbReference type="Pfam" id="PF02253">
    <property type="entry name" value="PLA1"/>
    <property type="match status" value="1"/>
</dbReference>
<dbReference type="PRINTS" id="PR01486">
    <property type="entry name" value="PHPHLIPASEA1"/>
</dbReference>
<dbReference type="GO" id="GO:0008970">
    <property type="term" value="F:phospholipase A1 activity"/>
    <property type="evidence" value="ECO:0007669"/>
    <property type="project" value="UniProtKB-EC"/>
</dbReference>
<evidence type="ECO:0000256" key="6">
    <source>
        <dbReference type="ARBA" id="ARBA00013179"/>
    </source>
</evidence>
<feature type="compositionally biased region" description="Low complexity" evidence="21">
    <location>
        <begin position="45"/>
        <end position="58"/>
    </location>
</feature>
<comment type="subcellular location">
    <subcellularLocation>
        <location evidence="3">Cell outer membrane</location>
        <topology evidence="3">Multi-pass membrane protein</topology>
    </subcellularLocation>
</comment>
<evidence type="ECO:0000256" key="5">
    <source>
        <dbReference type="ARBA" id="ARBA00011702"/>
    </source>
</evidence>
<keyword evidence="23" id="KW-1185">Reference proteome</keyword>
<protein>
    <recommendedName>
        <fullName evidence="18">Phosphatidylcholine 1-acylhydrolase</fullName>
        <ecNumber evidence="6">3.1.1.32</ecNumber>
        <ecNumber evidence="7">3.1.1.4</ecNumber>
    </recommendedName>
</protein>
<comment type="subunit">
    <text evidence="5">Homodimer; dimerization is reversible, and the dimeric form is the active one.</text>
</comment>
<evidence type="ECO:0000256" key="9">
    <source>
        <dbReference type="ARBA" id="ARBA00022692"/>
    </source>
</evidence>
<evidence type="ECO:0000256" key="16">
    <source>
        <dbReference type="ARBA" id="ARBA00023136"/>
    </source>
</evidence>
<keyword evidence="12" id="KW-0378">Hydrolase</keyword>
<evidence type="ECO:0000256" key="13">
    <source>
        <dbReference type="ARBA" id="ARBA00022837"/>
    </source>
</evidence>
<dbReference type="GO" id="GO:0016042">
    <property type="term" value="P:lipid catabolic process"/>
    <property type="evidence" value="ECO:0007669"/>
    <property type="project" value="UniProtKB-KW"/>
</dbReference>
<evidence type="ECO:0000256" key="4">
    <source>
        <dbReference type="ARBA" id="ARBA00010525"/>
    </source>
</evidence>
<feature type="binding site" description="in dimeric form" evidence="20">
    <location>
        <position position="169"/>
    </location>
    <ligand>
        <name>Ca(2+)</name>
        <dbReference type="ChEBI" id="CHEBI:29108"/>
        <label>1</label>
    </ligand>
</feature>
<feature type="region of interest" description="Disordered" evidence="21">
    <location>
        <begin position="38"/>
        <end position="67"/>
    </location>
</feature>
<keyword evidence="10 20" id="KW-0479">Metal-binding</keyword>
<comment type="cofactor">
    <cofactor evidence="20">
        <name>Ca(2+)</name>
        <dbReference type="ChEBI" id="CHEBI:29108"/>
    </cofactor>
    <text evidence="20">Binds 1 Ca(2+) ion per monomer.</text>
</comment>
<feature type="active site" description="Proton acceptor" evidence="19">
    <location>
        <position position="205"/>
    </location>
</feature>
<evidence type="ECO:0000256" key="17">
    <source>
        <dbReference type="ARBA" id="ARBA00023237"/>
    </source>
</evidence>
<evidence type="ECO:0000256" key="14">
    <source>
        <dbReference type="ARBA" id="ARBA00022963"/>
    </source>
</evidence>
<dbReference type="PANTHER" id="PTHR40457">
    <property type="entry name" value="PHOSPHOLIPASE A1"/>
    <property type="match status" value="1"/>
</dbReference>
<dbReference type="Gene3D" id="2.40.230.10">
    <property type="entry name" value="Phospholipase A1"/>
    <property type="match status" value="1"/>
</dbReference>
<dbReference type="EC" id="3.1.1.32" evidence="6"/>
<evidence type="ECO:0000256" key="11">
    <source>
        <dbReference type="ARBA" id="ARBA00022729"/>
    </source>
</evidence>
<evidence type="ECO:0000256" key="8">
    <source>
        <dbReference type="ARBA" id="ARBA00022452"/>
    </source>
</evidence>
<proteinExistence type="inferred from homology"/>
<feature type="active site" description="Nucleophile" evidence="19">
    <location>
        <position position="207"/>
    </location>
</feature>
<dbReference type="GO" id="GO:0004623">
    <property type="term" value="F:phospholipase A2 activity"/>
    <property type="evidence" value="ECO:0007669"/>
    <property type="project" value="UniProtKB-EC"/>
</dbReference>
<organism evidence="22 23">
    <name type="scientific">Helicobacter jaachi</name>
    <dbReference type="NCBI Taxonomy" id="1677920"/>
    <lineage>
        <taxon>Bacteria</taxon>
        <taxon>Pseudomonadati</taxon>
        <taxon>Campylobacterota</taxon>
        <taxon>Epsilonproteobacteria</taxon>
        <taxon>Campylobacterales</taxon>
        <taxon>Helicobacteraceae</taxon>
        <taxon>Helicobacter</taxon>
    </lineage>
</organism>
<evidence type="ECO:0000313" key="23">
    <source>
        <dbReference type="Proteomes" id="UP000029733"/>
    </source>
</evidence>
<dbReference type="EC" id="3.1.1.4" evidence="7"/>
<evidence type="ECO:0000256" key="10">
    <source>
        <dbReference type="ARBA" id="ARBA00022723"/>
    </source>
</evidence>
<comment type="catalytic activity">
    <reaction evidence="1">
        <text>a 1,2-diacyl-sn-glycero-3-phosphocholine + H2O = a 2-acyl-sn-glycero-3-phosphocholine + a fatty acid + H(+)</text>
        <dbReference type="Rhea" id="RHEA:18689"/>
        <dbReference type="ChEBI" id="CHEBI:15377"/>
        <dbReference type="ChEBI" id="CHEBI:15378"/>
        <dbReference type="ChEBI" id="CHEBI:28868"/>
        <dbReference type="ChEBI" id="CHEBI:57643"/>
        <dbReference type="ChEBI" id="CHEBI:57875"/>
        <dbReference type="EC" id="3.1.1.32"/>
    </reaction>
</comment>
<accession>A0A4U8TBY8</accession>
<dbReference type="GO" id="GO:0009279">
    <property type="term" value="C:cell outer membrane"/>
    <property type="evidence" value="ECO:0007669"/>
    <property type="project" value="UniProtKB-SubCell"/>
</dbReference>
<evidence type="ECO:0000256" key="1">
    <source>
        <dbReference type="ARBA" id="ARBA00000111"/>
    </source>
</evidence>
<feature type="binding site" description="in dimeric form" evidence="20">
    <location>
        <position position="257"/>
    </location>
    <ligand>
        <name>Ca(2+)</name>
        <dbReference type="ChEBI" id="CHEBI:29108"/>
        <label>1</label>
    </ligand>
</feature>
<evidence type="ECO:0000256" key="19">
    <source>
        <dbReference type="PIRSR" id="PIRSR603187-1"/>
    </source>
</evidence>
<name>A0A4U8TBY8_9HELI</name>
<evidence type="ECO:0000313" key="22">
    <source>
        <dbReference type="EMBL" id="TLD97439.1"/>
    </source>
</evidence>
<feature type="binding site" description="in dimeric form" evidence="20">
    <location>
        <position position="215"/>
    </location>
    <ligand>
        <name>Ca(2+)</name>
        <dbReference type="ChEBI" id="CHEBI:29108"/>
        <label>1</label>
    </ligand>
</feature>
<dbReference type="OrthoDB" id="188433at2"/>
<comment type="catalytic activity">
    <reaction evidence="2">
        <text>a 1,2-diacyl-sn-glycero-3-phosphocholine + H2O = a 1-acyl-sn-glycero-3-phosphocholine + a fatty acid + H(+)</text>
        <dbReference type="Rhea" id="RHEA:15801"/>
        <dbReference type="ChEBI" id="CHEBI:15377"/>
        <dbReference type="ChEBI" id="CHEBI:15378"/>
        <dbReference type="ChEBI" id="CHEBI:28868"/>
        <dbReference type="ChEBI" id="CHEBI:57643"/>
        <dbReference type="ChEBI" id="CHEBI:58168"/>
        <dbReference type="EC" id="3.1.1.4"/>
    </reaction>
</comment>
<keyword evidence="13 20" id="KW-0106">Calcium</keyword>
<dbReference type="Proteomes" id="UP000029733">
    <property type="component" value="Unassembled WGS sequence"/>
</dbReference>
<evidence type="ECO:0000256" key="7">
    <source>
        <dbReference type="ARBA" id="ARBA00013278"/>
    </source>
</evidence>
<evidence type="ECO:0000256" key="18">
    <source>
        <dbReference type="ARBA" id="ARBA00032375"/>
    </source>
</evidence>
<evidence type="ECO:0000256" key="21">
    <source>
        <dbReference type="SAM" id="MobiDB-lite"/>
    </source>
</evidence>
<reference evidence="22 23" key="1">
    <citation type="journal article" date="2014" name="Genome Announc.">
        <title>Draft genome sequences of eight enterohepatic helicobacter species isolated from both laboratory and wild rodents.</title>
        <authorList>
            <person name="Sheh A."/>
            <person name="Shen Z."/>
            <person name="Fox J.G."/>
        </authorList>
    </citation>
    <scope>NUCLEOTIDE SEQUENCE [LARGE SCALE GENOMIC DNA]</scope>
    <source>
        <strain evidence="22 23">MIT 09-6949</strain>
    </source>
</reference>
<dbReference type="InterPro" id="IPR036541">
    <property type="entry name" value="PLipase_A1_sf"/>
</dbReference>
<keyword evidence="17" id="KW-0998">Cell outer membrane</keyword>
<dbReference type="RefSeq" id="WP_081946205.1">
    <property type="nucleotide sequence ID" value="NZ_JRPR02000001.1"/>
</dbReference>
<dbReference type="EMBL" id="JRPR02000001">
    <property type="protein sequence ID" value="TLD97439.1"/>
    <property type="molecule type" value="Genomic_DNA"/>
</dbReference>
<keyword evidence="14" id="KW-0442">Lipid degradation</keyword>
<keyword evidence="15" id="KW-0443">Lipid metabolism</keyword>
<keyword evidence="8" id="KW-1134">Transmembrane beta strand</keyword>
<gene>
    <name evidence="22" type="ORF">LS71_001425</name>
</gene>
<sequence length="342" mass="39718">MRYVGFALGLCVHILCAQEVKQDLAKINSPIAQNAPLDAQSPALDSINTESTNTETTDLPNVSPAQADSINPRQIQNLDSINAPKEPPKAITEPAIAESYMALYPHKSVYFLPLYHSFTKPALGDKDTESKFQFSFRMRLIKELFSPYGALYFAYTQTAWFQNYNKMDSRPFRDFDYQPEFFYSYKYPLSFLGGAFKEITLGYNHISNGERELRSRTQNRILLNMRWEYETQHIGTFGIKLGVWTYIGEHVPGFIHDNGDLPLYRGYNDIGLYYKSNRHLLEFYARPPIAARYYPFFELGYTLRVSENLGLYCQYINGYGDNMFEYQQYARRIGVGFRLWNK</sequence>
<keyword evidence="11" id="KW-0732">Signal</keyword>
<dbReference type="PANTHER" id="PTHR40457:SF1">
    <property type="entry name" value="PHOSPHOLIPASE A1"/>
    <property type="match status" value="1"/>
</dbReference>
<keyword evidence="16" id="KW-0472">Membrane</keyword>